<keyword evidence="2" id="KW-0812">Transmembrane</keyword>
<dbReference type="Pfam" id="PF13795">
    <property type="entry name" value="HupE_UreJ_2"/>
    <property type="match status" value="1"/>
</dbReference>
<proteinExistence type="predicted"/>
<dbReference type="RefSeq" id="WP_224192167.1">
    <property type="nucleotide sequence ID" value="NZ_JAIRAU010000015.1"/>
</dbReference>
<comment type="caution">
    <text evidence="3">The sequence shown here is derived from an EMBL/GenBank/DDBJ whole genome shotgun (WGS) entry which is preliminary data.</text>
</comment>
<organism evidence="3 4">
    <name type="scientific">Nannocystis pusilla</name>
    <dbReference type="NCBI Taxonomy" id="889268"/>
    <lineage>
        <taxon>Bacteria</taxon>
        <taxon>Pseudomonadati</taxon>
        <taxon>Myxococcota</taxon>
        <taxon>Polyangia</taxon>
        <taxon>Nannocystales</taxon>
        <taxon>Nannocystaceae</taxon>
        <taxon>Nannocystis</taxon>
    </lineage>
</organism>
<feature type="compositionally biased region" description="Low complexity" evidence="1">
    <location>
        <begin position="30"/>
        <end position="58"/>
    </location>
</feature>
<sequence length="420" mass="42427">MSAADEPRRAGAGRPLASPVPSATSFAPGRSVPTPVPSATSPRALVAPASPVSSTTSSEPGRPAPSPVPSATSPRALVAPASPVSSTTSSEPGRSASPPVLSTISPLRLAALLAALLATRPASAHEFRPAVLVLDESEGGRLDGRLELPPEPDARDLAVELPAHCRPLPAPPGRLRADCGPDRVRGELVVRNLDRGELIVRLRRHGAGLQTMVVRPGEQSVALAPVEGPPPGYLALGVEHILGGADHLLFVAGLALLVRPALRLAGALTAFTAAHSLTLALAALGVLVLPQPPVEACIAVSLILLARALARRERPSGAAAWRLAAACGLLHGLGFAGALADIGLPRDAAVPALLAFNAGVELGQLLAAAVVLALAALARRALAAAPARLAAPLSALPALALGGLAVAWTLERVLAFWSPA</sequence>
<accession>A0ABS7TQ94</accession>
<keyword evidence="2" id="KW-1133">Transmembrane helix</keyword>
<feature type="region of interest" description="Disordered" evidence="1">
    <location>
        <begin position="1"/>
        <end position="101"/>
    </location>
</feature>
<keyword evidence="4" id="KW-1185">Reference proteome</keyword>
<evidence type="ECO:0000256" key="2">
    <source>
        <dbReference type="SAM" id="Phobius"/>
    </source>
</evidence>
<evidence type="ECO:0000256" key="1">
    <source>
        <dbReference type="SAM" id="MobiDB-lite"/>
    </source>
</evidence>
<keyword evidence="2" id="KW-0472">Membrane</keyword>
<dbReference type="InterPro" id="IPR032809">
    <property type="entry name" value="Put_HupE_UreJ"/>
</dbReference>
<dbReference type="EMBL" id="JAIRAU010000015">
    <property type="protein sequence ID" value="MBZ5710399.1"/>
    <property type="molecule type" value="Genomic_DNA"/>
</dbReference>
<feature type="transmembrane region" description="Helical" evidence="2">
    <location>
        <begin position="389"/>
        <end position="410"/>
    </location>
</feature>
<protein>
    <submittedName>
        <fullName evidence="3">HupE/UreJ family protein</fullName>
    </submittedName>
</protein>
<name>A0ABS7TQ94_9BACT</name>
<feature type="transmembrane region" description="Helical" evidence="2">
    <location>
        <begin position="264"/>
        <end position="287"/>
    </location>
</feature>
<feature type="transmembrane region" description="Helical" evidence="2">
    <location>
        <begin position="319"/>
        <end position="340"/>
    </location>
</feature>
<evidence type="ECO:0000313" key="3">
    <source>
        <dbReference type="EMBL" id="MBZ5710399.1"/>
    </source>
</evidence>
<dbReference type="Proteomes" id="UP001139031">
    <property type="component" value="Unassembled WGS sequence"/>
</dbReference>
<reference evidence="3" key="1">
    <citation type="submission" date="2021-08" db="EMBL/GenBank/DDBJ databases">
        <authorList>
            <person name="Stevens D.C."/>
        </authorList>
    </citation>
    <scope>NUCLEOTIDE SEQUENCE</scope>
    <source>
        <strain evidence="3">DSM 53165</strain>
    </source>
</reference>
<feature type="transmembrane region" description="Helical" evidence="2">
    <location>
        <begin position="352"/>
        <end position="377"/>
    </location>
</feature>
<evidence type="ECO:0000313" key="4">
    <source>
        <dbReference type="Proteomes" id="UP001139031"/>
    </source>
</evidence>
<gene>
    <name evidence="3" type="ORF">K7C98_14150</name>
</gene>
<feature type="compositionally biased region" description="Low complexity" evidence="1">
    <location>
        <begin position="69"/>
        <end position="90"/>
    </location>
</feature>